<organism evidence="1">
    <name type="scientific">marine sediment metagenome</name>
    <dbReference type="NCBI Taxonomy" id="412755"/>
    <lineage>
        <taxon>unclassified sequences</taxon>
        <taxon>metagenomes</taxon>
        <taxon>ecological metagenomes</taxon>
    </lineage>
</organism>
<protein>
    <submittedName>
        <fullName evidence="1">Uncharacterized protein</fullName>
    </submittedName>
</protein>
<evidence type="ECO:0000313" key="1">
    <source>
        <dbReference type="EMBL" id="GAG94195.1"/>
    </source>
</evidence>
<reference evidence="1" key="1">
    <citation type="journal article" date="2014" name="Front. Microbiol.">
        <title>High frequency of phylogenetically diverse reductive dehalogenase-homologous genes in deep subseafloor sedimentary metagenomes.</title>
        <authorList>
            <person name="Kawai M."/>
            <person name="Futagami T."/>
            <person name="Toyoda A."/>
            <person name="Takaki Y."/>
            <person name="Nishi S."/>
            <person name="Hori S."/>
            <person name="Arai W."/>
            <person name="Tsubouchi T."/>
            <person name="Morono Y."/>
            <person name="Uchiyama I."/>
            <person name="Ito T."/>
            <person name="Fujiyama A."/>
            <person name="Inagaki F."/>
            <person name="Takami H."/>
        </authorList>
    </citation>
    <scope>NUCLEOTIDE SEQUENCE</scope>
    <source>
        <strain evidence="1">Expedition CK06-06</strain>
    </source>
</reference>
<name>X1BGQ4_9ZZZZ</name>
<feature type="non-terminal residue" evidence="1">
    <location>
        <position position="32"/>
    </location>
</feature>
<gene>
    <name evidence="1" type="ORF">S01H4_44816</name>
</gene>
<sequence>MIGNEYLFSDIGIDSIGFHAPKYYIKLDDLAE</sequence>
<accession>X1BGQ4</accession>
<proteinExistence type="predicted"/>
<dbReference type="AlphaFoldDB" id="X1BGQ4"/>
<dbReference type="EMBL" id="BART01024893">
    <property type="protein sequence ID" value="GAG94195.1"/>
    <property type="molecule type" value="Genomic_DNA"/>
</dbReference>
<comment type="caution">
    <text evidence="1">The sequence shown here is derived from an EMBL/GenBank/DDBJ whole genome shotgun (WGS) entry which is preliminary data.</text>
</comment>